<feature type="transmembrane region" description="Helical" evidence="1">
    <location>
        <begin position="83"/>
        <end position="101"/>
    </location>
</feature>
<comment type="caution">
    <text evidence="2">The sequence shown here is derived from an EMBL/GenBank/DDBJ whole genome shotgun (WGS) entry which is preliminary data.</text>
</comment>
<gene>
    <name evidence="2" type="ORF">KC19_1G232000</name>
</gene>
<dbReference type="Proteomes" id="UP000822688">
    <property type="component" value="Chromosome 1"/>
</dbReference>
<name>A0A8T0J8E8_CERPU</name>
<evidence type="ECO:0000313" key="2">
    <source>
        <dbReference type="EMBL" id="KAG0592184.1"/>
    </source>
</evidence>
<keyword evidence="3" id="KW-1185">Reference proteome</keyword>
<dbReference type="AlphaFoldDB" id="A0A8T0J8E8"/>
<dbReference type="EMBL" id="CM026421">
    <property type="protein sequence ID" value="KAG0592184.1"/>
    <property type="molecule type" value="Genomic_DNA"/>
</dbReference>
<reference evidence="2" key="1">
    <citation type="submission" date="2020-06" db="EMBL/GenBank/DDBJ databases">
        <title>WGS assembly of Ceratodon purpureus strain R40.</title>
        <authorList>
            <person name="Carey S.B."/>
            <person name="Jenkins J."/>
            <person name="Shu S."/>
            <person name="Lovell J.T."/>
            <person name="Sreedasyam A."/>
            <person name="Maumus F."/>
            <person name="Tiley G.P."/>
            <person name="Fernandez-Pozo N."/>
            <person name="Barry K."/>
            <person name="Chen C."/>
            <person name="Wang M."/>
            <person name="Lipzen A."/>
            <person name="Daum C."/>
            <person name="Saski C.A."/>
            <person name="Payton A.C."/>
            <person name="Mcbreen J.C."/>
            <person name="Conrad R.E."/>
            <person name="Kollar L.M."/>
            <person name="Olsson S."/>
            <person name="Huttunen S."/>
            <person name="Landis J.B."/>
            <person name="Wickett N.J."/>
            <person name="Johnson M.G."/>
            <person name="Rensing S.A."/>
            <person name="Grimwood J."/>
            <person name="Schmutz J."/>
            <person name="Mcdaniel S.F."/>
        </authorList>
    </citation>
    <scope>NUCLEOTIDE SEQUENCE</scope>
    <source>
        <strain evidence="2">R40</strain>
    </source>
</reference>
<evidence type="ECO:0000256" key="1">
    <source>
        <dbReference type="SAM" id="Phobius"/>
    </source>
</evidence>
<organism evidence="2 3">
    <name type="scientific">Ceratodon purpureus</name>
    <name type="common">Fire moss</name>
    <name type="synonym">Dicranum purpureum</name>
    <dbReference type="NCBI Taxonomy" id="3225"/>
    <lineage>
        <taxon>Eukaryota</taxon>
        <taxon>Viridiplantae</taxon>
        <taxon>Streptophyta</taxon>
        <taxon>Embryophyta</taxon>
        <taxon>Bryophyta</taxon>
        <taxon>Bryophytina</taxon>
        <taxon>Bryopsida</taxon>
        <taxon>Dicranidae</taxon>
        <taxon>Pseudoditrichales</taxon>
        <taxon>Ditrichaceae</taxon>
        <taxon>Ceratodon</taxon>
    </lineage>
</organism>
<keyword evidence="1" id="KW-1133">Transmembrane helix</keyword>
<keyword evidence="1" id="KW-0472">Membrane</keyword>
<evidence type="ECO:0000313" key="3">
    <source>
        <dbReference type="Proteomes" id="UP000822688"/>
    </source>
</evidence>
<sequence length="157" mass="17310">MPFSCLHCSGVTSLSHGRFIPNLDNISTALGSKWRHRVQYHLVDYKKLSSSPRNLSEWQAEDRPIFTFQGAKWKGTVGKVAKWVFRTCMVLMALFAVFYGATCLYSCCLGLDLLGKIWRTLGGCGALRALLSYFVNLEQATVVDDDADAAAPLIAAA</sequence>
<proteinExistence type="predicted"/>
<protein>
    <submittedName>
        <fullName evidence="2">Uncharacterized protein</fullName>
    </submittedName>
</protein>
<accession>A0A8T0J8E8</accession>
<keyword evidence="1" id="KW-0812">Transmembrane</keyword>